<gene>
    <name evidence="2" type="ORF">CYMTET_20795</name>
</gene>
<evidence type="ECO:0000313" key="2">
    <source>
        <dbReference type="EMBL" id="KAK3270823.1"/>
    </source>
</evidence>
<proteinExistence type="predicted"/>
<dbReference type="EMBL" id="LGRX02010174">
    <property type="protein sequence ID" value="KAK3270823.1"/>
    <property type="molecule type" value="Genomic_DNA"/>
</dbReference>
<comment type="caution">
    <text evidence="2">The sequence shown here is derived from an EMBL/GenBank/DDBJ whole genome shotgun (WGS) entry which is preliminary data.</text>
</comment>
<keyword evidence="3" id="KW-1185">Reference proteome</keyword>
<evidence type="ECO:0000256" key="1">
    <source>
        <dbReference type="SAM" id="MobiDB-lite"/>
    </source>
</evidence>
<dbReference type="AlphaFoldDB" id="A0AAE0G3G4"/>
<protein>
    <submittedName>
        <fullName evidence="2">Uncharacterized protein</fullName>
    </submittedName>
</protein>
<evidence type="ECO:0000313" key="3">
    <source>
        <dbReference type="Proteomes" id="UP001190700"/>
    </source>
</evidence>
<feature type="region of interest" description="Disordered" evidence="1">
    <location>
        <begin position="41"/>
        <end position="117"/>
    </location>
</feature>
<organism evidence="2 3">
    <name type="scientific">Cymbomonas tetramitiformis</name>
    <dbReference type="NCBI Taxonomy" id="36881"/>
    <lineage>
        <taxon>Eukaryota</taxon>
        <taxon>Viridiplantae</taxon>
        <taxon>Chlorophyta</taxon>
        <taxon>Pyramimonadophyceae</taxon>
        <taxon>Pyramimonadales</taxon>
        <taxon>Pyramimonadaceae</taxon>
        <taxon>Cymbomonas</taxon>
    </lineage>
</organism>
<accession>A0AAE0G3G4</accession>
<dbReference type="Proteomes" id="UP001190700">
    <property type="component" value="Unassembled WGS sequence"/>
</dbReference>
<feature type="compositionally biased region" description="Polar residues" evidence="1">
    <location>
        <begin position="107"/>
        <end position="117"/>
    </location>
</feature>
<sequence length="117" mass="12508">MFFTDYDSPTLGGLRAHLYTAINLAQNMFFPQAIKHTPVLEFSKAETESGTGENEAGDAPAPEPMSGTVDVNTGDTLEPERLSETVDVSASDALELEPMCEGVDVNASDTLEPTQNV</sequence>
<reference evidence="2 3" key="1">
    <citation type="journal article" date="2015" name="Genome Biol. Evol.">
        <title>Comparative Genomics of a Bacterivorous Green Alga Reveals Evolutionary Causalities and Consequences of Phago-Mixotrophic Mode of Nutrition.</title>
        <authorList>
            <person name="Burns J.A."/>
            <person name="Paasch A."/>
            <person name="Narechania A."/>
            <person name="Kim E."/>
        </authorList>
    </citation>
    <scope>NUCLEOTIDE SEQUENCE [LARGE SCALE GENOMIC DNA]</scope>
    <source>
        <strain evidence="2 3">PLY_AMNH</strain>
    </source>
</reference>
<name>A0AAE0G3G4_9CHLO</name>